<protein>
    <submittedName>
        <fullName evidence="2">Uncharacterized protein</fullName>
    </submittedName>
</protein>
<reference evidence="2 3" key="1">
    <citation type="submission" date="2013-07" db="EMBL/GenBank/DDBJ databases">
        <title>Comparative Genomic and Metabolomic Analysis of Twelve Strains of Pseudoalteromonas luteoviolacea.</title>
        <authorList>
            <person name="Vynne N.G."/>
            <person name="Mansson M."/>
            <person name="Gram L."/>
        </authorList>
    </citation>
    <scope>NUCLEOTIDE SEQUENCE [LARGE SCALE GENOMIC DNA]</scope>
    <source>
        <strain evidence="2 3">H33</strain>
    </source>
</reference>
<dbReference type="AlphaFoldDB" id="A0A167GK16"/>
<accession>A0A167GK16</accession>
<organism evidence="2 3">
    <name type="scientific">Pseudoalteromonas luteoviolacea H33</name>
    <dbReference type="NCBI Taxonomy" id="1365251"/>
    <lineage>
        <taxon>Bacteria</taxon>
        <taxon>Pseudomonadati</taxon>
        <taxon>Pseudomonadota</taxon>
        <taxon>Gammaproteobacteria</taxon>
        <taxon>Alteromonadales</taxon>
        <taxon>Pseudoalteromonadaceae</taxon>
        <taxon>Pseudoalteromonas</taxon>
    </lineage>
</organism>
<keyword evidence="1" id="KW-0812">Transmembrane</keyword>
<gene>
    <name evidence="2" type="ORF">N476_07330</name>
</gene>
<evidence type="ECO:0000313" key="3">
    <source>
        <dbReference type="Proteomes" id="UP000076503"/>
    </source>
</evidence>
<comment type="caution">
    <text evidence="2">The sequence shown here is derived from an EMBL/GenBank/DDBJ whole genome shotgun (WGS) entry which is preliminary data.</text>
</comment>
<evidence type="ECO:0000256" key="1">
    <source>
        <dbReference type="SAM" id="Phobius"/>
    </source>
</evidence>
<feature type="transmembrane region" description="Helical" evidence="1">
    <location>
        <begin position="25"/>
        <end position="46"/>
    </location>
</feature>
<dbReference type="OrthoDB" id="5770735at2"/>
<dbReference type="PATRIC" id="fig|1365251.3.peg.336"/>
<keyword evidence="1" id="KW-1133">Transmembrane helix</keyword>
<sequence>MDPLEKLTEKNKKHERIKQNERIEVARHLPLITLYIIIYLSIYVFLSVDNFAPNTDSLLGMSKQVWLFAMIISGGFGAILFIGSIASVIWFFLVSSYIEFKRIPKRAILILLLAKVSSFCFFMLGSYLDTIININSQLIAKFMNFGYETTPFLITLPANMFIAGVALIFLKILISIASIPLDAKKHAEKLTALYK</sequence>
<feature type="transmembrane region" description="Helical" evidence="1">
    <location>
        <begin position="152"/>
        <end position="174"/>
    </location>
</feature>
<dbReference type="Proteomes" id="UP000076503">
    <property type="component" value="Unassembled WGS sequence"/>
</dbReference>
<dbReference type="EMBL" id="AUXZ01000013">
    <property type="protein sequence ID" value="KZN55534.1"/>
    <property type="molecule type" value="Genomic_DNA"/>
</dbReference>
<name>A0A167GK16_9GAMM</name>
<proteinExistence type="predicted"/>
<evidence type="ECO:0000313" key="2">
    <source>
        <dbReference type="EMBL" id="KZN55534.1"/>
    </source>
</evidence>
<dbReference type="RefSeq" id="WP_063360108.1">
    <property type="nucleotide sequence ID" value="NZ_AUXZ01000013.1"/>
</dbReference>
<keyword evidence="1" id="KW-0472">Membrane</keyword>
<feature type="transmembrane region" description="Helical" evidence="1">
    <location>
        <begin position="66"/>
        <end position="95"/>
    </location>
</feature>
<feature type="transmembrane region" description="Helical" evidence="1">
    <location>
        <begin position="107"/>
        <end position="128"/>
    </location>
</feature>